<keyword evidence="1" id="KW-0472">Membrane</keyword>
<feature type="transmembrane region" description="Helical" evidence="1">
    <location>
        <begin position="87"/>
        <end position="106"/>
    </location>
</feature>
<protein>
    <submittedName>
        <fullName evidence="2">Uncharacterized protein</fullName>
    </submittedName>
</protein>
<evidence type="ECO:0000313" key="3">
    <source>
        <dbReference type="Proteomes" id="UP001642484"/>
    </source>
</evidence>
<keyword evidence="1" id="KW-0812">Transmembrane</keyword>
<proteinExistence type="predicted"/>
<accession>A0ABP0KEF4</accession>
<dbReference type="Proteomes" id="UP001642484">
    <property type="component" value="Unassembled WGS sequence"/>
</dbReference>
<reference evidence="2 3" key="1">
    <citation type="submission" date="2024-02" db="EMBL/GenBank/DDBJ databases">
        <authorList>
            <person name="Chen Y."/>
            <person name="Shah S."/>
            <person name="Dougan E. K."/>
            <person name="Thang M."/>
            <person name="Chan C."/>
        </authorList>
    </citation>
    <scope>NUCLEOTIDE SEQUENCE [LARGE SCALE GENOMIC DNA]</scope>
</reference>
<organism evidence="2 3">
    <name type="scientific">Durusdinium trenchii</name>
    <dbReference type="NCBI Taxonomy" id="1381693"/>
    <lineage>
        <taxon>Eukaryota</taxon>
        <taxon>Sar</taxon>
        <taxon>Alveolata</taxon>
        <taxon>Dinophyceae</taxon>
        <taxon>Suessiales</taxon>
        <taxon>Symbiodiniaceae</taxon>
        <taxon>Durusdinium</taxon>
    </lineage>
</organism>
<keyword evidence="3" id="KW-1185">Reference proteome</keyword>
<sequence length="778" mass="83586">MERAILPVAIGASFGGLAWWRALLLHAGRDAASRALVEVLGNYIASLGAEGFLDSRGLEIIWQLGGVLICIYYWSEVTELGRVTLRFLTGVLSICSFLVSAIYKWLVTFTAEDNTLEVELLLPEPAPEQEVVLTWCGMAALVPGPPVPAGSFVLVSRPPEWDEVNIAAYSENHSSALCRTTSSDGTAWVWVMVQIAGLHMRMPHVAVNGDRQAPGGLADGDINWVCIPPAGIAQWKPTPAELANVIAEGNLVMSQYNPTTTTWPVNVPGVAGPLQEVTMAAVGPVGPVGGGGVALGAAPPAAAGLGVGGAGGGTGEPDMRALEAAVHQLQEVITLAEVLDAVNRKEIAQALDIISQRILAIQQARQKGGSWEKSEAIELVDTRKTLASTSMLALTNIGLKRDALSGSASWDDRASFWGGNVMVAALNWLHGGQQAFTTMVPTAAHGRVHSRLEGALRALVMNDEPTLGPERLDSFLRQTQHYTGTGVVLALGARGGVPDKAADVALADELAPHFPDLARQVTSPSCLLLPAKKRPRKVRKGYTWVSSTYPELVRKNVKAGLQKLKQEHQVAKHGGRLLLAGAFAVVKDDKEDRVITDPSVNQLLNEDSLPRPRFAYIPSLRSVTVPSSGVIKITKRDARHYFHRLRIGRRWGRWLCSPPISLPSQSGPRNRKWYPAAQATPMGFGPSAGWAQALTDAVAIEAGLPQEHRLHPDFTVPEELPIWGSIIDDIWAIEHGDEAAASGVGVDWMNRAEEALAVPMDGHQLRWLMPSLGRQKIA</sequence>
<evidence type="ECO:0000313" key="2">
    <source>
        <dbReference type="EMBL" id="CAK9024414.1"/>
    </source>
</evidence>
<comment type="caution">
    <text evidence="2">The sequence shown here is derived from an EMBL/GenBank/DDBJ whole genome shotgun (WGS) entry which is preliminary data.</text>
</comment>
<evidence type="ECO:0000256" key="1">
    <source>
        <dbReference type="SAM" id="Phobius"/>
    </source>
</evidence>
<feature type="transmembrane region" description="Helical" evidence="1">
    <location>
        <begin position="59"/>
        <end position="75"/>
    </location>
</feature>
<feature type="transmembrane region" description="Helical" evidence="1">
    <location>
        <begin position="6"/>
        <end position="23"/>
    </location>
</feature>
<gene>
    <name evidence="2" type="ORF">CCMP2556_LOCUS15621</name>
</gene>
<dbReference type="EMBL" id="CAXAMN010008224">
    <property type="protein sequence ID" value="CAK9024414.1"/>
    <property type="molecule type" value="Genomic_DNA"/>
</dbReference>
<name>A0ABP0KEF4_9DINO</name>
<keyword evidence="1" id="KW-1133">Transmembrane helix</keyword>